<evidence type="ECO:0000313" key="11">
    <source>
        <dbReference type="EMBL" id="AEX85155.1"/>
    </source>
</evidence>
<feature type="transmembrane region" description="Helical" evidence="10">
    <location>
        <begin position="208"/>
        <end position="230"/>
    </location>
</feature>
<dbReference type="PRINTS" id="PR00953">
    <property type="entry name" value="TYPE3IMRPROT"/>
</dbReference>
<dbReference type="NCBIfam" id="TIGR01400">
    <property type="entry name" value="fliR"/>
    <property type="match status" value="1"/>
</dbReference>
<keyword evidence="8 10" id="KW-0975">Bacterial flagellum</keyword>
<keyword evidence="4 10" id="KW-1003">Cell membrane</keyword>
<evidence type="ECO:0000256" key="5">
    <source>
        <dbReference type="ARBA" id="ARBA00022692"/>
    </source>
</evidence>
<dbReference type="eggNOG" id="COG1684">
    <property type="taxonomic scope" value="Bacteria"/>
</dbReference>
<feature type="transmembrane region" description="Helical" evidence="10">
    <location>
        <begin position="183"/>
        <end position="201"/>
    </location>
</feature>
<dbReference type="GO" id="GO:0006605">
    <property type="term" value="P:protein targeting"/>
    <property type="evidence" value="ECO:0007669"/>
    <property type="project" value="UniProtKB-UniRule"/>
</dbReference>
<organism evidence="11 12">
    <name type="scientific">Marinitoga piezophila (strain DSM 14283 / JCM 11233 / KA3)</name>
    <dbReference type="NCBI Taxonomy" id="443254"/>
    <lineage>
        <taxon>Bacteria</taxon>
        <taxon>Thermotogati</taxon>
        <taxon>Thermotogota</taxon>
        <taxon>Thermotogae</taxon>
        <taxon>Petrotogales</taxon>
        <taxon>Petrotogaceae</taxon>
        <taxon>Marinitoga</taxon>
    </lineage>
</organism>
<feature type="transmembrane region" description="Helical" evidence="10">
    <location>
        <begin position="43"/>
        <end position="60"/>
    </location>
</feature>
<feature type="transmembrane region" description="Helical" evidence="10">
    <location>
        <begin position="157"/>
        <end position="177"/>
    </location>
</feature>
<dbReference type="GO" id="GO:0009425">
    <property type="term" value="C:bacterial-type flagellum basal body"/>
    <property type="evidence" value="ECO:0007669"/>
    <property type="project" value="UniProtKB-SubCell"/>
</dbReference>
<evidence type="ECO:0000256" key="8">
    <source>
        <dbReference type="ARBA" id="ARBA00023143"/>
    </source>
</evidence>
<evidence type="ECO:0000256" key="9">
    <source>
        <dbReference type="NCBIfam" id="TIGR01400"/>
    </source>
</evidence>
<sequence>MDVVTFLETRFWVWAIIFFRIAGMTISAPVIGSRTIPAKLKVFSALFLSWITLPLVNETITDLPVFYLITILLINMLLGILIGLISYIPIAALQFAGQFFAFQMGFAMAGIFDPISGEESPIIGQLSFLIGIFAFLSFKMHIVLFQTIINSFSNIPLVFSINTHFFPEIISMFGKVFEIGLQLSIPMSAFMLFVNLSLGIVSRMIPQVNVFIVGIPLNIIVGTILLITIIDVWVEIFNNNMVEIVKWINSLMNMILK</sequence>
<dbReference type="STRING" id="443254.Marpi_0721"/>
<evidence type="ECO:0000256" key="3">
    <source>
        <dbReference type="ARBA" id="ARBA00021717"/>
    </source>
</evidence>
<dbReference type="Pfam" id="PF01311">
    <property type="entry name" value="Bac_export_1"/>
    <property type="match status" value="1"/>
</dbReference>
<comment type="subcellular location">
    <subcellularLocation>
        <location evidence="10">Cell membrane</location>
        <topology evidence="10">Multi-pass membrane protein</topology>
    </subcellularLocation>
    <subcellularLocation>
        <location evidence="10">Bacterial flagellum basal body</location>
    </subcellularLocation>
</comment>
<evidence type="ECO:0000256" key="6">
    <source>
        <dbReference type="ARBA" id="ARBA00022989"/>
    </source>
</evidence>
<dbReference type="GO" id="GO:0044780">
    <property type="term" value="P:bacterial-type flagellum assembly"/>
    <property type="evidence" value="ECO:0007669"/>
    <property type="project" value="UniProtKB-UniRule"/>
</dbReference>
<dbReference type="PANTHER" id="PTHR30065:SF1">
    <property type="entry name" value="SURFACE PRESENTATION OF ANTIGENS PROTEIN SPAR"/>
    <property type="match status" value="1"/>
</dbReference>
<name>H2J6H0_MARPK</name>
<evidence type="ECO:0000256" key="4">
    <source>
        <dbReference type="ARBA" id="ARBA00022475"/>
    </source>
</evidence>
<keyword evidence="11" id="KW-0969">Cilium</keyword>
<dbReference type="RefSeq" id="WP_014296227.1">
    <property type="nucleotide sequence ID" value="NC_016751.1"/>
</dbReference>
<dbReference type="GO" id="GO:0005886">
    <property type="term" value="C:plasma membrane"/>
    <property type="evidence" value="ECO:0007669"/>
    <property type="project" value="UniProtKB-SubCell"/>
</dbReference>
<keyword evidence="5 10" id="KW-0812">Transmembrane</keyword>
<accession>H2J6H0</accession>
<feature type="transmembrane region" description="Helical" evidence="10">
    <location>
        <begin position="66"/>
        <end position="88"/>
    </location>
</feature>
<dbReference type="PANTHER" id="PTHR30065">
    <property type="entry name" value="FLAGELLAR BIOSYNTHETIC PROTEIN FLIR"/>
    <property type="match status" value="1"/>
</dbReference>
<keyword evidence="7 10" id="KW-0472">Membrane</keyword>
<comment type="function">
    <text evidence="1 10">Role in flagellar biosynthesis.</text>
</comment>
<dbReference type="KEGG" id="mpz:Marpi_0721"/>
<keyword evidence="11" id="KW-0282">Flagellum</keyword>
<reference evidence="11 12" key="1">
    <citation type="journal article" date="2012" name="J. Bacteriol.">
        <title>Complete Genome Sequence of the Thermophilic, Piezophilic, Heterotrophic Bacterium Marinitoga piezophila KA3.</title>
        <authorList>
            <person name="Lucas S."/>
            <person name="Han J."/>
            <person name="Lapidus A."/>
            <person name="Cheng J.F."/>
            <person name="Goodwin L.A."/>
            <person name="Pitluck S."/>
            <person name="Peters L."/>
            <person name="Mikhailova N."/>
            <person name="Teshima H."/>
            <person name="Detter J.C."/>
            <person name="Han C."/>
            <person name="Tapia R."/>
            <person name="Land M."/>
            <person name="Hauser L."/>
            <person name="Kyrpides N.C."/>
            <person name="Ivanova N."/>
            <person name="Pagani I."/>
            <person name="Vannier P."/>
            <person name="Oger P."/>
            <person name="Bartlett D.H."/>
            <person name="Noll K.M."/>
            <person name="Woyke T."/>
            <person name="Jebbar M."/>
        </authorList>
    </citation>
    <scope>NUCLEOTIDE SEQUENCE [LARGE SCALE GENOMIC DNA]</scope>
    <source>
        <strain evidence="12">DSM 14283 / JCM 11233 / KA3</strain>
    </source>
</reference>
<dbReference type="EMBL" id="CP003257">
    <property type="protein sequence ID" value="AEX85155.1"/>
    <property type="molecule type" value="Genomic_DNA"/>
</dbReference>
<gene>
    <name evidence="11" type="ordered locus">Marpi_0721</name>
</gene>
<evidence type="ECO:0000256" key="7">
    <source>
        <dbReference type="ARBA" id="ARBA00023136"/>
    </source>
</evidence>
<dbReference type="InterPro" id="IPR002010">
    <property type="entry name" value="T3SS_IM_R"/>
</dbReference>
<evidence type="ECO:0000256" key="2">
    <source>
        <dbReference type="ARBA" id="ARBA00009772"/>
    </source>
</evidence>
<feature type="transmembrane region" description="Helical" evidence="10">
    <location>
        <begin position="12"/>
        <end position="31"/>
    </location>
</feature>
<evidence type="ECO:0000256" key="10">
    <source>
        <dbReference type="RuleBase" id="RU362071"/>
    </source>
</evidence>
<evidence type="ECO:0000313" key="12">
    <source>
        <dbReference type="Proteomes" id="UP000007161"/>
    </source>
</evidence>
<feature type="transmembrane region" description="Helical" evidence="10">
    <location>
        <begin position="95"/>
        <end position="116"/>
    </location>
</feature>
<evidence type="ECO:0000256" key="1">
    <source>
        <dbReference type="ARBA" id="ARBA00002578"/>
    </source>
</evidence>
<protein>
    <recommendedName>
        <fullName evidence="3 9">Flagellar biosynthetic protein FliR</fullName>
    </recommendedName>
</protein>
<keyword evidence="12" id="KW-1185">Reference proteome</keyword>
<dbReference type="AlphaFoldDB" id="H2J6H0"/>
<proteinExistence type="inferred from homology"/>
<keyword evidence="6 10" id="KW-1133">Transmembrane helix</keyword>
<reference evidence="12" key="2">
    <citation type="submission" date="2012-01" db="EMBL/GenBank/DDBJ databases">
        <title>Complete sequence of chromosome of Marinitoga piezophila KA3.</title>
        <authorList>
            <person name="Lucas S."/>
            <person name="Han J."/>
            <person name="Lapidus A."/>
            <person name="Cheng J.-F."/>
            <person name="Goodwin L."/>
            <person name="Pitluck S."/>
            <person name="Peters L."/>
            <person name="Mikhailova N."/>
            <person name="Teshima H."/>
            <person name="Detter J.C."/>
            <person name="Han C."/>
            <person name="Tapia R."/>
            <person name="Land M."/>
            <person name="Hauser L."/>
            <person name="Kyrpides N."/>
            <person name="Ivanova N."/>
            <person name="Pagani I."/>
            <person name="Jebbar M."/>
            <person name="Vannier P."/>
            <person name="Oger P."/>
            <person name="Cario A."/>
            <person name="Bartlett D."/>
            <person name="Noll K.M."/>
            <person name="Woyke T."/>
        </authorList>
    </citation>
    <scope>NUCLEOTIDE SEQUENCE [LARGE SCALE GENOMIC DNA]</scope>
    <source>
        <strain evidence="12">DSM 14283 / JCM 11233 / KA3</strain>
    </source>
</reference>
<dbReference type="OrthoDB" id="9807748at2"/>
<dbReference type="Proteomes" id="UP000007161">
    <property type="component" value="Chromosome"/>
</dbReference>
<dbReference type="HOGENOM" id="CLU_063626_2_3_0"/>
<keyword evidence="11" id="KW-0966">Cell projection</keyword>
<comment type="similarity">
    <text evidence="2 10">Belongs to the FliR/MopE/SpaR family.</text>
</comment>
<dbReference type="InterPro" id="IPR006303">
    <property type="entry name" value="FliR"/>
</dbReference>
<feature type="transmembrane region" description="Helical" evidence="10">
    <location>
        <begin position="122"/>
        <end position="145"/>
    </location>
</feature>